<organism evidence="6 7">
    <name type="scientific">Erysipelothrix larvae</name>
    <dbReference type="NCBI Taxonomy" id="1514105"/>
    <lineage>
        <taxon>Bacteria</taxon>
        <taxon>Bacillati</taxon>
        <taxon>Bacillota</taxon>
        <taxon>Erysipelotrichia</taxon>
        <taxon>Erysipelotrichales</taxon>
        <taxon>Erysipelotrichaceae</taxon>
        <taxon>Erysipelothrix</taxon>
    </lineage>
</organism>
<gene>
    <name evidence="6" type="ORF">AOC36_05840</name>
</gene>
<dbReference type="RefSeq" id="WP_067632382.1">
    <property type="nucleotide sequence ID" value="NZ_CP013213.1"/>
</dbReference>
<evidence type="ECO:0000256" key="2">
    <source>
        <dbReference type="ARBA" id="ARBA00009410"/>
    </source>
</evidence>
<dbReference type="InterPro" id="IPR006076">
    <property type="entry name" value="FAD-dep_OxRdtase"/>
</dbReference>
<dbReference type="EMBL" id="CP013213">
    <property type="protein sequence ID" value="AMC93518.1"/>
    <property type="molecule type" value="Genomic_DNA"/>
</dbReference>
<keyword evidence="4" id="KW-0560">Oxidoreductase</keyword>
<sequence>MKIGIIGYGIVGAILGYYLSKDSEHEVHVYDIDTYQGTKNAVGIICPWVSQRRNKTWYHIAKEGVKCLHELSCDMNDSSFMIQNGVLLFHENLDRFYTIALDHAKEEPIMGIPQILNQKAMTSLLPPYIKIPNQALFIPGGFQIEGATLLERLKQKSQIQFHQQWAHLTGDCGINGTDFDTICVCAGGFTSDLLDSFDIDSTMQKGMMLTLNDTYQTLPNQPVIMPQGEIDILSRNQVIAIGASHQDVFDSFDVETDVIEKLLLQTKTTIPSIKMDAIDSVMVGVRSVSKDKTPYITQLNKNVFVIAGLGSSGLTTGPYLAYKLSQFILKQDSDPSIFDARRVGEK</sequence>
<evidence type="ECO:0000313" key="6">
    <source>
        <dbReference type="EMBL" id="AMC93518.1"/>
    </source>
</evidence>
<evidence type="ECO:0000256" key="1">
    <source>
        <dbReference type="ARBA" id="ARBA00001974"/>
    </source>
</evidence>
<comment type="cofactor">
    <cofactor evidence="1">
        <name>FAD</name>
        <dbReference type="ChEBI" id="CHEBI:57692"/>
    </cofactor>
</comment>
<dbReference type="Proteomes" id="UP000063781">
    <property type="component" value="Chromosome"/>
</dbReference>
<name>A0A0X8GZY3_9FIRM</name>
<dbReference type="OrthoDB" id="9805337at2"/>
<dbReference type="STRING" id="1514105.AOC36_05840"/>
<dbReference type="AlphaFoldDB" id="A0A0X8GZY3"/>
<proteinExistence type="inferred from homology"/>
<protein>
    <recommendedName>
        <fullName evidence="5">FAD dependent oxidoreductase domain-containing protein</fullName>
    </recommendedName>
</protein>
<dbReference type="GO" id="GO:0005737">
    <property type="term" value="C:cytoplasm"/>
    <property type="evidence" value="ECO:0007669"/>
    <property type="project" value="TreeGrafter"/>
</dbReference>
<evidence type="ECO:0000256" key="3">
    <source>
        <dbReference type="ARBA" id="ARBA00022630"/>
    </source>
</evidence>
<keyword evidence="3" id="KW-0285">Flavoprotein</keyword>
<dbReference type="Gene3D" id="3.50.50.60">
    <property type="entry name" value="FAD/NAD(P)-binding domain"/>
    <property type="match status" value="1"/>
</dbReference>
<dbReference type="GO" id="GO:0016491">
    <property type="term" value="F:oxidoreductase activity"/>
    <property type="evidence" value="ECO:0007669"/>
    <property type="project" value="UniProtKB-KW"/>
</dbReference>
<dbReference type="Gene3D" id="3.30.9.10">
    <property type="entry name" value="D-Amino Acid Oxidase, subunit A, domain 2"/>
    <property type="match status" value="1"/>
</dbReference>
<evidence type="ECO:0000256" key="4">
    <source>
        <dbReference type="ARBA" id="ARBA00023002"/>
    </source>
</evidence>
<dbReference type="KEGG" id="erl:AOC36_05840"/>
<dbReference type="Pfam" id="PF01266">
    <property type="entry name" value="DAO"/>
    <property type="match status" value="1"/>
</dbReference>
<comment type="similarity">
    <text evidence="2">Belongs to the DadA oxidoreductase family.</text>
</comment>
<dbReference type="InterPro" id="IPR036188">
    <property type="entry name" value="FAD/NAD-bd_sf"/>
</dbReference>
<keyword evidence="7" id="KW-1185">Reference proteome</keyword>
<reference evidence="6 7" key="1">
    <citation type="submission" date="2015-10" db="EMBL/GenBank/DDBJ databases">
        <title>Erysipelothrix larvae sp. LV19 isolated from the larval gut of the rhinoceros beetle, Trypoxylus dichotomus.</title>
        <authorList>
            <person name="Lim S."/>
            <person name="Kim B.-C."/>
        </authorList>
    </citation>
    <scope>NUCLEOTIDE SEQUENCE [LARGE SCALE GENOMIC DNA]</scope>
    <source>
        <strain evidence="6 7">LV19</strain>
    </source>
</reference>
<evidence type="ECO:0000313" key="7">
    <source>
        <dbReference type="Proteomes" id="UP000063781"/>
    </source>
</evidence>
<accession>A0A0X8GZY3</accession>
<feature type="domain" description="FAD dependent oxidoreductase" evidence="5">
    <location>
        <begin position="3"/>
        <end position="324"/>
    </location>
</feature>
<dbReference type="PANTHER" id="PTHR13847:SF286">
    <property type="entry name" value="D-AMINO ACID DEHYDROGENASE"/>
    <property type="match status" value="1"/>
</dbReference>
<dbReference type="PANTHER" id="PTHR13847">
    <property type="entry name" value="SARCOSINE DEHYDROGENASE-RELATED"/>
    <property type="match status" value="1"/>
</dbReference>
<evidence type="ECO:0000259" key="5">
    <source>
        <dbReference type="Pfam" id="PF01266"/>
    </source>
</evidence>
<dbReference type="SUPFAM" id="SSF51971">
    <property type="entry name" value="Nucleotide-binding domain"/>
    <property type="match status" value="1"/>
</dbReference>